<accession>A0AAV3QS08</accession>
<evidence type="ECO:0000313" key="1">
    <source>
        <dbReference type="EMBL" id="GAA0165752.1"/>
    </source>
</evidence>
<comment type="caution">
    <text evidence="1">The sequence shown here is derived from an EMBL/GenBank/DDBJ whole genome shotgun (WGS) entry which is preliminary data.</text>
</comment>
<protein>
    <submittedName>
        <fullName evidence="1">Uncharacterized protein</fullName>
    </submittedName>
</protein>
<dbReference type="Proteomes" id="UP001454036">
    <property type="component" value="Unassembled WGS sequence"/>
</dbReference>
<dbReference type="AlphaFoldDB" id="A0AAV3QS08"/>
<dbReference type="EMBL" id="BAABME010005480">
    <property type="protein sequence ID" value="GAA0165752.1"/>
    <property type="molecule type" value="Genomic_DNA"/>
</dbReference>
<dbReference type="PANTHER" id="PTHR11439:SF511">
    <property type="match status" value="1"/>
</dbReference>
<dbReference type="PANTHER" id="PTHR11439">
    <property type="entry name" value="GAG-POL-RELATED RETROTRANSPOSON"/>
    <property type="match status" value="1"/>
</dbReference>
<reference evidence="1 2" key="1">
    <citation type="submission" date="2024-01" db="EMBL/GenBank/DDBJ databases">
        <title>The complete chloroplast genome sequence of Lithospermum erythrorhizon: insights into the phylogenetic relationship among Boraginaceae species and the maternal lineages of purple gromwells.</title>
        <authorList>
            <person name="Okada T."/>
            <person name="Watanabe K."/>
        </authorList>
    </citation>
    <scope>NUCLEOTIDE SEQUENCE [LARGE SCALE GENOMIC DNA]</scope>
</reference>
<evidence type="ECO:0000313" key="2">
    <source>
        <dbReference type="Proteomes" id="UP001454036"/>
    </source>
</evidence>
<keyword evidence="2" id="KW-1185">Reference proteome</keyword>
<sequence>MNKSRGGAVNCFGYQGEDNHDTPLDQVENVVSFVGFEESTGNNLVILSTASECDSFDYWIIDSDLSVHVCGDTIMFHSIIDKSQPVIPEVSYEPHMSEILSDDDEFVDDTSNNNTSNVPRTTTRIRKPSSWLNDYVVSSITSSPDTNIFSIYIDTHMSFVSNLSKIQESYLISKHVQILTWELVQLPSGKKPIDCRSMIQILLRRLVGRLLYFNFIRPDLTHDVHHLSEFMQKLTVNHWNATLHIVKYLKGTAHHGMFYSSTSSLQLHAFYDADWAR</sequence>
<name>A0AAV3QS08_LITER</name>
<proteinExistence type="predicted"/>
<gene>
    <name evidence="1" type="ORF">LIER_21075</name>
</gene>
<organism evidence="1 2">
    <name type="scientific">Lithospermum erythrorhizon</name>
    <name type="common">Purple gromwell</name>
    <name type="synonym">Lithospermum officinale var. erythrorhizon</name>
    <dbReference type="NCBI Taxonomy" id="34254"/>
    <lineage>
        <taxon>Eukaryota</taxon>
        <taxon>Viridiplantae</taxon>
        <taxon>Streptophyta</taxon>
        <taxon>Embryophyta</taxon>
        <taxon>Tracheophyta</taxon>
        <taxon>Spermatophyta</taxon>
        <taxon>Magnoliopsida</taxon>
        <taxon>eudicotyledons</taxon>
        <taxon>Gunneridae</taxon>
        <taxon>Pentapetalae</taxon>
        <taxon>asterids</taxon>
        <taxon>lamiids</taxon>
        <taxon>Boraginales</taxon>
        <taxon>Boraginaceae</taxon>
        <taxon>Boraginoideae</taxon>
        <taxon>Lithospermeae</taxon>
        <taxon>Lithospermum</taxon>
    </lineage>
</organism>